<proteinExistence type="predicted"/>
<accession>A0A0E9XWA1</accession>
<sequence>MINITIRTTATQIATPEPIQTSLVILSERQGTDRFCGQFLQLSYVIYTHLS</sequence>
<reference evidence="1" key="1">
    <citation type="submission" date="2014-11" db="EMBL/GenBank/DDBJ databases">
        <authorList>
            <person name="Amaro Gonzalez C."/>
        </authorList>
    </citation>
    <scope>NUCLEOTIDE SEQUENCE</scope>
</reference>
<dbReference type="EMBL" id="GBXM01001648">
    <property type="protein sequence ID" value="JAI06930.1"/>
    <property type="molecule type" value="Transcribed_RNA"/>
</dbReference>
<organism evidence="1">
    <name type="scientific">Anguilla anguilla</name>
    <name type="common">European freshwater eel</name>
    <name type="synonym">Muraena anguilla</name>
    <dbReference type="NCBI Taxonomy" id="7936"/>
    <lineage>
        <taxon>Eukaryota</taxon>
        <taxon>Metazoa</taxon>
        <taxon>Chordata</taxon>
        <taxon>Craniata</taxon>
        <taxon>Vertebrata</taxon>
        <taxon>Euteleostomi</taxon>
        <taxon>Actinopterygii</taxon>
        <taxon>Neopterygii</taxon>
        <taxon>Teleostei</taxon>
        <taxon>Anguilliformes</taxon>
        <taxon>Anguillidae</taxon>
        <taxon>Anguilla</taxon>
    </lineage>
</organism>
<protein>
    <submittedName>
        <fullName evidence="1">Uncharacterized protein</fullName>
    </submittedName>
</protein>
<name>A0A0E9XWA1_ANGAN</name>
<evidence type="ECO:0000313" key="1">
    <source>
        <dbReference type="EMBL" id="JAI06930.1"/>
    </source>
</evidence>
<dbReference type="AlphaFoldDB" id="A0A0E9XWA1"/>
<reference evidence="1" key="2">
    <citation type="journal article" date="2015" name="Fish Shellfish Immunol.">
        <title>Early steps in the European eel (Anguilla anguilla)-Vibrio vulnificus interaction in the gills: Role of the RtxA13 toxin.</title>
        <authorList>
            <person name="Callol A."/>
            <person name="Pajuelo D."/>
            <person name="Ebbesson L."/>
            <person name="Teles M."/>
            <person name="MacKenzie S."/>
            <person name="Amaro C."/>
        </authorList>
    </citation>
    <scope>NUCLEOTIDE SEQUENCE</scope>
</reference>